<evidence type="ECO:0000256" key="9">
    <source>
        <dbReference type="ARBA" id="ARBA00023139"/>
    </source>
</evidence>
<keyword evidence="4" id="KW-0597">Phosphoprotein</keyword>
<dbReference type="InterPro" id="IPR051226">
    <property type="entry name" value="PP1_Regulatory_Subunit"/>
</dbReference>
<keyword evidence="5" id="KW-0677">Repeat</keyword>
<evidence type="ECO:0000256" key="8">
    <source>
        <dbReference type="ARBA" id="ARBA00023136"/>
    </source>
</evidence>
<feature type="non-terminal residue" evidence="14">
    <location>
        <position position="231"/>
    </location>
</feature>
<organism evidence="14 15">
    <name type="scientific">Polypterus senegalus</name>
    <name type="common">Senegal bichir</name>
    <dbReference type="NCBI Taxonomy" id="55291"/>
    <lineage>
        <taxon>Eukaryota</taxon>
        <taxon>Metazoa</taxon>
        <taxon>Chordata</taxon>
        <taxon>Craniata</taxon>
        <taxon>Vertebrata</taxon>
        <taxon>Euteleostomi</taxon>
        <taxon>Actinopterygii</taxon>
        <taxon>Polypteriformes</taxon>
        <taxon>Polypteridae</taxon>
        <taxon>Polypterus</taxon>
    </lineage>
</organism>
<dbReference type="GO" id="GO:0005886">
    <property type="term" value="C:plasma membrane"/>
    <property type="evidence" value="ECO:0007669"/>
    <property type="project" value="UniProtKB-SubCell"/>
</dbReference>
<evidence type="ECO:0000256" key="10">
    <source>
        <dbReference type="ARBA" id="ARBA00023288"/>
    </source>
</evidence>
<keyword evidence="11" id="KW-0636">Prenylation</keyword>
<evidence type="ECO:0000256" key="5">
    <source>
        <dbReference type="ARBA" id="ARBA00022737"/>
    </source>
</evidence>
<evidence type="ECO:0000256" key="3">
    <source>
        <dbReference type="ARBA" id="ARBA00022481"/>
    </source>
</evidence>
<evidence type="ECO:0000256" key="6">
    <source>
        <dbReference type="ARBA" id="ARBA00023043"/>
    </source>
</evidence>
<feature type="compositionally biased region" description="Basic and acidic residues" evidence="13">
    <location>
        <begin position="40"/>
        <end position="51"/>
    </location>
</feature>
<dbReference type="SMART" id="SM00248">
    <property type="entry name" value="ANK"/>
    <property type="match status" value="3"/>
</dbReference>
<dbReference type="InterPro" id="IPR002110">
    <property type="entry name" value="Ankyrin_rpt"/>
</dbReference>
<comment type="caution">
    <text evidence="14">The sequence shown here is derived from an EMBL/GenBank/DDBJ whole genome shotgun (WGS) entry which is preliminary data.</text>
</comment>
<evidence type="ECO:0000256" key="1">
    <source>
        <dbReference type="ARBA" id="ARBA00004193"/>
    </source>
</evidence>
<evidence type="ECO:0000256" key="7">
    <source>
        <dbReference type="ARBA" id="ARBA00023054"/>
    </source>
</evidence>
<keyword evidence="9" id="KW-0564">Palmitate</keyword>
<dbReference type="SUPFAM" id="SSF48403">
    <property type="entry name" value="Ankyrin repeat"/>
    <property type="match status" value="1"/>
</dbReference>
<dbReference type="FunFam" id="1.25.40.20:FF:000079">
    <property type="entry name" value="Protein phosphatase 1 regulatory subunit 16B"/>
    <property type="match status" value="1"/>
</dbReference>
<feature type="repeat" description="ANK" evidence="12">
    <location>
        <begin position="98"/>
        <end position="130"/>
    </location>
</feature>
<name>A0A8X8BHU8_POLSE</name>
<dbReference type="GO" id="GO:0005737">
    <property type="term" value="C:cytoplasm"/>
    <property type="evidence" value="ECO:0007669"/>
    <property type="project" value="TreeGrafter"/>
</dbReference>
<dbReference type="GO" id="GO:0004857">
    <property type="term" value="F:enzyme inhibitor activity"/>
    <property type="evidence" value="ECO:0007669"/>
    <property type="project" value="TreeGrafter"/>
</dbReference>
<keyword evidence="6 12" id="KW-0040">ANK repeat</keyword>
<evidence type="ECO:0000256" key="13">
    <source>
        <dbReference type="SAM" id="MobiDB-lite"/>
    </source>
</evidence>
<evidence type="ECO:0000256" key="11">
    <source>
        <dbReference type="ARBA" id="ARBA00023289"/>
    </source>
</evidence>
<dbReference type="EMBL" id="JAATIS010007298">
    <property type="protein sequence ID" value="KAG2458143.1"/>
    <property type="molecule type" value="Genomic_DNA"/>
</dbReference>
<dbReference type="PROSITE" id="PS50297">
    <property type="entry name" value="ANK_REP_REGION"/>
    <property type="match status" value="2"/>
</dbReference>
<feature type="non-terminal residue" evidence="14">
    <location>
        <position position="1"/>
    </location>
</feature>
<evidence type="ECO:0000256" key="4">
    <source>
        <dbReference type="ARBA" id="ARBA00022553"/>
    </source>
</evidence>
<keyword evidence="7" id="KW-0175">Coiled coil</keyword>
<evidence type="ECO:0000313" key="15">
    <source>
        <dbReference type="Proteomes" id="UP000886611"/>
    </source>
</evidence>
<accession>A0A8X8BHU8</accession>
<proteinExistence type="predicted"/>
<evidence type="ECO:0000256" key="12">
    <source>
        <dbReference type="PROSITE-ProRule" id="PRU00023"/>
    </source>
</evidence>
<dbReference type="Gene3D" id="1.25.40.20">
    <property type="entry name" value="Ankyrin repeat-containing domain"/>
    <property type="match status" value="1"/>
</dbReference>
<reference evidence="14 15" key="1">
    <citation type="journal article" date="2021" name="Cell">
        <title>Tracing the genetic footprints of vertebrate landing in non-teleost ray-finned fishes.</title>
        <authorList>
            <person name="Bi X."/>
            <person name="Wang K."/>
            <person name="Yang L."/>
            <person name="Pan H."/>
            <person name="Jiang H."/>
            <person name="Wei Q."/>
            <person name="Fang M."/>
            <person name="Yu H."/>
            <person name="Zhu C."/>
            <person name="Cai Y."/>
            <person name="He Y."/>
            <person name="Gan X."/>
            <person name="Zeng H."/>
            <person name="Yu D."/>
            <person name="Zhu Y."/>
            <person name="Jiang H."/>
            <person name="Qiu Q."/>
            <person name="Yang H."/>
            <person name="Zhang Y.E."/>
            <person name="Wang W."/>
            <person name="Zhu M."/>
            <person name="He S."/>
            <person name="Zhang G."/>
        </authorList>
    </citation>
    <scope>NUCLEOTIDE SEQUENCE [LARGE SCALE GENOMIC DNA]</scope>
    <source>
        <strain evidence="14">Bchr_013</strain>
    </source>
</reference>
<keyword evidence="10" id="KW-0449">Lipoprotein</keyword>
<feature type="repeat" description="ANK" evidence="12">
    <location>
        <begin position="131"/>
        <end position="163"/>
    </location>
</feature>
<keyword evidence="8" id="KW-0472">Membrane</keyword>
<gene>
    <name evidence="14" type="primary">Ppp1r16a_0</name>
    <name evidence="14" type="ORF">GTO96_0018395</name>
</gene>
<dbReference type="PANTHER" id="PTHR24179">
    <property type="entry name" value="PROTEIN PHOSPHATASE 1 REGULATORY SUBUNIT 12"/>
    <property type="match status" value="1"/>
</dbReference>
<evidence type="ECO:0000313" key="14">
    <source>
        <dbReference type="EMBL" id="KAG2458143.1"/>
    </source>
</evidence>
<dbReference type="Proteomes" id="UP000886611">
    <property type="component" value="Unassembled WGS sequence"/>
</dbReference>
<keyword evidence="2" id="KW-1003">Cell membrane</keyword>
<dbReference type="PROSITE" id="PS50088">
    <property type="entry name" value="ANK_REPEAT"/>
    <property type="match status" value="2"/>
</dbReference>
<evidence type="ECO:0000256" key="2">
    <source>
        <dbReference type="ARBA" id="ARBA00022475"/>
    </source>
</evidence>
<dbReference type="PANTHER" id="PTHR24179:SF30">
    <property type="entry name" value="PROTEIN PHOSPHATASE 1 REGULATORY SUBUNIT 16A"/>
    <property type="match status" value="1"/>
</dbReference>
<comment type="subcellular location">
    <subcellularLocation>
        <location evidence="1">Cell membrane</location>
        <topology evidence="1">Lipid-anchor</topology>
    </subcellularLocation>
</comment>
<dbReference type="AlphaFoldDB" id="A0A8X8BHU8"/>
<protein>
    <submittedName>
        <fullName evidence="14">PP16A phosphatase</fullName>
    </submittedName>
</protein>
<dbReference type="InterPro" id="IPR036770">
    <property type="entry name" value="Ankyrin_rpt-contain_sf"/>
</dbReference>
<keyword evidence="3" id="KW-0488">Methylation</keyword>
<dbReference type="GO" id="GO:0017020">
    <property type="term" value="F:myosin phosphatase regulator activity"/>
    <property type="evidence" value="ECO:0007669"/>
    <property type="project" value="TreeGrafter"/>
</dbReference>
<keyword evidence="15" id="KW-1185">Reference proteome</keyword>
<feature type="region of interest" description="Disordered" evidence="13">
    <location>
        <begin position="34"/>
        <end position="58"/>
    </location>
</feature>
<dbReference type="Pfam" id="PF12796">
    <property type="entry name" value="Ank_2"/>
    <property type="match status" value="1"/>
</dbReference>
<sequence>MAEHTDLLAEMQAVSRMTTAERLKHAQKRRTQQLKVWAQMEKEASQKDKEKRKSKVKKSRRVVFPDSITLLEAATRNDVEEVQNMVKSGISPDLYNEDGLTALHQCCIDDFEEMVRILLEAGADVNACDSELWTPLHAAATCGHLSLVELLISHGANLLAVNADGNMPYDLCEDEMTLDYIETAMANQVVIDRQECIKSPEASRRCATMNAAASELIGDRKSQSEFLKPSL</sequence>